<dbReference type="InterPro" id="IPR018034">
    <property type="entry name" value="Kri1"/>
</dbReference>
<feature type="compositionally biased region" description="Basic and acidic residues" evidence="3">
    <location>
        <begin position="441"/>
        <end position="457"/>
    </location>
</feature>
<feature type="compositionally biased region" description="Basic and acidic residues" evidence="3">
    <location>
        <begin position="316"/>
        <end position="334"/>
    </location>
</feature>
<dbReference type="Pfam" id="PF12936">
    <property type="entry name" value="Kri1_C"/>
    <property type="match status" value="1"/>
</dbReference>
<dbReference type="EMBL" id="JARGDH010000001">
    <property type="protein sequence ID" value="KAL0278248.1"/>
    <property type="molecule type" value="Genomic_DNA"/>
</dbReference>
<feature type="compositionally biased region" description="Polar residues" evidence="3">
    <location>
        <begin position="688"/>
        <end position="699"/>
    </location>
</feature>
<feature type="region of interest" description="Disordered" evidence="3">
    <location>
        <begin position="87"/>
        <end position="111"/>
    </location>
</feature>
<evidence type="ECO:0000256" key="2">
    <source>
        <dbReference type="ARBA" id="ARBA00017294"/>
    </source>
</evidence>
<feature type="compositionally biased region" description="Polar residues" evidence="3">
    <location>
        <begin position="586"/>
        <end position="600"/>
    </location>
</feature>
<dbReference type="Pfam" id="PF05178">
    <property type="entry name" value="Kri1"/>
    <property type="match status" value="1"/>
</dbReference>
<sequence length="880" mass="104471">MDLLGDSDQEVDFTINQDYAKRYEKWRRGEEIQKLKDKYGDPEDSDSSTSEEEDEDGKELTKDVEKQFFKALSCLKEKNPKIYDQNVRFFEKKEEKKEEKNESKTKKNEPALTLAGYQRKVLLETGGQFSDKEEDNEEKQPFEMMSSEDQEKAIRQSFKNVLNDSDDEDEEQWGNMFTKRVKTEEELEKEEEDFRQWLAGEKDKVKDDQVKEELKGLHEYWTDPNLDEGEKFLRDYILNKRYLDHEDKNRIPSYDEIVHDSDSNLSADEETINKQDEFERKYNFRFEEPDREFIKRYPRTLEQSMRKKDERRKKHREEVKQRKQAERSKKDEELKRLKTLKKKEIMEKIEKLQHITGNQDIAFKSEDLEGDFDPDEYDKRMSQIFNEDYYGTGGDEEKPEFPEYDEELDIENWDDWAGPEGAQEVEELHCEDPGFNMDCDYDPKKKKEHQNELIENSRRRKKRRKSKFAEALEKEKPVFDPKDKTFEQYVDEYYSLDYEDLIGDIPCRFKYRKVLPNDFGLSIEEILNASDQELNRWVSLKKITRRLPEHVERYDVQAYKRKASNFHKKAKCFPSLYGPKVDDSQPQHSSFDSKNNQIKTQGKKREESVNNFEKENLDESANLPESEPKGKKRKKKRKAENELSLDIEIKSGDTSQGVLNNDEIGISVNLNKKKKKKRKNSGGEEFVNNETENQDTVCDSNEIKPDGIGKKKKKKNKLGKEVIKNVSQEDTVPVDHDEARESTKNKRKNKLKQNKIQQSFTVEHIGTENNIEEAGSENMKKKKKKMRKPKSEDSLKELEVVQNNVQVGKKAKKRNYSVIEEKSCENMNGKKEGKNHKKRKFNNQQRENENLCNLSDERLKSYGLNPKKYKNKLKYRNKNK</sequence>
<feature type="region of interest" description="Disordered" evidence="3">
    <location>
        <begin position="297"/>
        <end position="334"/>
    </location>
</feature>
<dbReference type="PANTHER" id="PTHR14490">
    <property type="entry name" value="ZINC FINGER, ZZ TYPE"/>
    <property type="match status" value="1"/>
</dbReference>
<feature type="compositionally biased region" description="Basic and acidic residues" evidence="3">
    <location>
        <begin position="789"/>
        <end position="799"/>
    </location>
</feature>
<dbReference type="GO" id="GO:0030686">
    <property type="term" value="C:90S preribosome"/>
    <property type="evidence" value="ECO:0007669"/>
    <property type="project" value="TreeGrafter"/>
</dbReference>
<proteinExistence type="inferred from homology"/>
<evidence type="ECO:0000256" key="3">
    <source>
        <dbReference type="SAM" id="MobiDB-lite"/>
    </source>
</evidence>
<dbReference type="AlphaFoldDB" id="A0AAW2I8S8"/>
<feature type="compositionally biased region" description="Acidic residues" evidence="3">
    <location>
        <begin position="42"/>
        <end position="57"/>
    </location>
</feature>
<dbReference type="GO" id="GO:0005730">
    <property type="term" value="C:nucleolus"/>
    <property type="evidence" value="ECO:0007669"/>
    <property type="project" value="TreeGrafter"/>
</dbReference>
<feature type="region of interest" description="Disordered" evidence="3">
    <location>
        <begin position="577"/>
        <end position="641"/>
    </location>
</feature>
<reference evidence="5" key="1">
    <citation type="journal article" date="2024" name="Gigascience">
        <title>Chromosome-level genome of the poultry shaft louse Menopon gallinae provides insight into the host-switching and adaptive evolution of parasitic lice.</title>
        <authorList>
            <person name="Xu Y."/>
            <person name="Ma L."/>
            <person name="Liu S."/>
            <person name="Liang Y."/>
            <person name="Liu Q."/>
            <person name="He Z."/>
            <person name="Tian L."/>
            <person name="Duan Y."/>
            <person name="Cai W."/>
            <person name="Li H."/>
            <person name="Song F."/>
        </authorList>
    </citation>
    <scope>NUCLEOTIDE SEQUENCE</scope>
    <source>
        <strain evidence="5">Cailab_2023a</strain>
    </source>
</reference>
<feature type="region of interest" description="Disordered" evidence="3">
    <location>
        <begin position="440"/>
        <end position="469"/>
    </location>
</feature>
<comment type="caution">
    <text evidence="5">The sequence shown here is derived from an EMBL/GenBank/DDBJ whole genome shotgun (WGS) entry which is preliminary data.</text>
</comment>
<gene>
    <name evidence="5" type="ORF">PYX00_000116</name>
</gene>
<dbReference type="GO" id="GO:0000447">
    <property type="term" value="P:endonucleolytic cleavage in ITS1 to separate SSU-rRNA from 5.8S rRNA and LSU-rRNA from tricistronic rRNA transcript (SSU-rRNA, 5.8S rRNA, LSU-rRNA)"/>
    <property type="evidence" value="ECO:0007669"/>
    <property type="project" value="TreeGrafter"/>
</dbReference>
<feature type="compositionally biased region" description="Basic and acidic residues" evidence="3">
    <location>
        <begin position="89"/>
        <end position="109"/>
    </location>
</feature>
<evidence type="ECO:0000313" key="5">
    <source>
        <dbReference type="EMBL" id="KAL0278248.1"/>
    </source>
</evidence>
<evidence type="ECO:0000256" key="1">
    <source>
        <dbReference type="ARBA" id="ARBA00007473"/>
    </source>
</evidence>
<dbReference type="PANTHER" id="PTHR14490:SF5">
    <property type="entry name" value="PROTEIN KRI1 HOMOLOG"/>
    <property type="match status" value="1"/>
</dbReference>
<feature type="region of interest" description="Disordered" evidence="3">
    <location>
        <begin position="34"/>
        <end position="62"/>
    </location>
</feature>
<protein>
    <recommendedName>
        <fullName evidence="2">Protein KRI1 homolog</fullName>
    </recommendedName>
</protein>
<feature type="region of interest" description="Disordered" evidence="3">
    <location>
        <begin position="125"/>
        <end position="151"/>
    </location>
</feature>
<accession>A0AAW2I8S8</accession>
<feature type="region of interest" description="Disordered" evidence="3">
    <location>
        <begin position="672"/>
        <end position="854"/>
    </location>
</feature>
<name>A0AAW2I8S8_9NEOP</name>
<feature type="compositionally biased region" description="Basic and acidic residues" evidence="3">
    <location>
        <begin position="819"/>
        <end position="832"/>
    </location>
</feature>
<feature type="compositionally biased region" description="Basic and acidic residues" evidence="3">
    <location>
        <begin position="603"/>
        <end position="617"/>
    </location>
</feature>
<feature type="domain" description="Kri1-like C-terminal" evidence="4">
    <location>
        <begin position="484"/>
        <end position="570"/>
    </location>
</feature>
<comment type="similarity">
    <text evidence="1">Belongs to the KRI1 family.</text>
</comment>
<dbReference type="InterPro" id="IPR024626">
    <property type="entry name" value="Kri1-like_C"/>
</dbReference>
<feature type="compositionally biased region" description="Basic and acidic residues" evidence="3">
    <location>
        <begin position="733"/>
        <end position="744"/>
    </location>
</feature>
<organism evidence="5">
    <name type="scientific">Menopon gallinae</name>
    <name type="common">poultry shaft louse</name>
    <dbReference type="NCBI Taxonomy" id="328185"/>
    <lineage>
        <taxon>Eukaryota</taxon>
        <taxon>Metazoa</taxon>
        <taxon>Ecdysozoa</taxon>
        <taxon>Arthropoda</taxon>
        <taxon>Hexapoda</taxon>
        <taxon>Insecta</taxon>
        <taxon>Pterygota</taxon>
        <taxon>Neoptera</taxon>
        <taxon>Paraneoptera</taxon>
        <taxon>Psocodea</taxon>
        <taxon>Troctomorpha</taxon>
        <taxon>Phthiraptera</taxon>
        <taxon>Amblycera</taxon>
        <taxon>Menoponidae</taxon>
        <taxon>Menopon</taxon>
    </lineage>
</organism>
<evidence type="ECO:0000259" key="4">
    <source>
        <dbReference type="Pfam" id="PF12936"/>
    </source>
</evidence>